<comment type="caution">
    <text evidence="8">The sequence shown here is derived from an EMBL/GenBank/DDBJ whole genome shotgun (WGS) entry which is preliminary data.</text>
</comment>
<dbReference type="GO" id="GO:0016251">
    <property type="term" value="F:RNA polymerase II general transcription initiation factor activity"/>
    <property type="evidence" value="ECO:0007669"/>
    <property type="project" value="TreeGrafter"/>
</dbReference>
<evidence type="ECO:0000256" key="4">
    <source>
        <dbReference type="ARBA" id="ARBA00023163"/>
    </source>
</evidence>
<dbReference type="PANTHER" id="PTHR11618">
    <property type="entry name" value="TRANSCRIPTION INITIATION FACTOR IIB-RELATED"/>
    <property type="match status" value="1"/>
</dbReference>
<dbReference type="Gene3D" id="1.10.472.10">
    <property type="entry name" value="Cyclin-like"/>
    <property type="match status" value="1"/>
</dbReference>
<dbReference type="GO" id="GO:0097550">
    <property type="term" value="C:transcription preinitiation complex"/>
    <property type="evidence" value="ECO:0007669"/>
    <property type="project" value="TreeGrafter"/>
</dbReference>
<keyword evidence="3" id="KW-0805">Transcription regulation</keyword>
<sequence length="306" mass="33916">MRFQKLACKDCGESRNIIEDYKAGYNVCSNCGCVVGNRIIDEGSEWRNFSDANAPNLSRVGSANNPLLDAETYDTIISTERSSFGVNLSKTQMRSSMRGPEQALINGFNLISALCDRANMTKTICDRAKFNFKAVEEKKIAKSKSHKGTVAACIYIACRQEGCPRTFKEISVLTAVPRKDIGRAYKIIYPHLEKFVAVSVKDIVSRFCSNLDLGHDAEKLAVAVAQNVQRLDILTGKSTDSIAAAIVYLVTNVFSQHKSMQKFLQNTSNVTDVTIKNVYKELVLHKEEVIPPEAVAHHSIDLEKLS</sequence>
<dbReference type="CDD" id="cd20551">
    <property type="entry name" value="CYCLIN_TFIIB_rpt1"/>
    <property type="match status" value="1"/>
</dbReference>
<dbReference type="Pfam" id="PF08271">
    <property type="entry name" value="Zn_Ribbon_TF"/>
    <property type="match status" value="1"/>
</dbReference>
<dbReference type="GO" id="GO:0070897">
    <property type="term" value="P:transcription preinitiation complex assembly"/>
    <property type="evidence" value="ECO:0007669"/>
    <property type="project" value="InterPro"/>
</dbReference>
<reference evidence="8" key="1">
    <citation type="journal article" date="2024" name="Gigascience">
        <title>Chromosome-level genome of the poultry shaft louse Menopon gallinae provides insight into the host-switching and adaptive evolution of parasitic lice.</title>
        <authorList>
            <person name="Xu Y."/>
            <person name="Ma L."/>
            <person name="Liu S."/>
            <person name="Liang Y."/>
            <person name="Liu Q."/>
            <person name="He Z."/>
            <person name="Tian L."/>
            <person name="Duan Y."/>
            <person name="Cai W."/>
            <person name="Li H."/>
            <person name="Song F."/>
        </authorList>
    </citation>
    <scope>NUCLEOTIDE SEQUENCE</scope>
    <source>
        <strain evidence="8">Cailab_2023a</strain>
    </source>
</reference>
<feature type="domain" description="TFIIB-type" evidence="7">
    <location>
        <begin position="4"/>
        <end position="36"/>
    </location>
</feature>
<dbReference type="SUPFAM" id="SSF57783">
    <property type="entry name" value="Zinc beta-ribbon"/>
    <property type="match status" value="1"/>
</dbReference>
<evidence type="ECO:0000256" key="6">
    <source>
        <dbReference type="PROSITE-ProRule" id="PRU00469"/>
    </source>
</evidence>
<dbReference type="SUPFAM" id="SSF47954">
    <property type="entry name" value="Cyclin-like"/>
    <property type="match status" value="2"/>
</dbReference>
<dbReference type="GO" id="GO:0017025">
    <property type="term" value="F:TBP-class protein binding"/>
    <property type="evidence" value="ECO:0007669"/>
    <property type="project" value="InterPro"/>
</dbReference>
<comment type="similarity">
    <text evidence="1">Belongs to the TFIIB family.</text>
</comment>
<organism evidence="8">
    <name type="scientific">Menopon gallinae</name>
    <name type="common">poultry shaft louse</name>
    <dbReference type="NCBI Taxonomy" id="328185"/>
    <lineage>
        <taxon>Eukaryota</taxon>
        <taxon>Metazoa</taxon>
        <taxon>Ecdysozoa</taxon>
        <taxon>Arthropoda</taxon>
        <taxon>Hexapoda</taxon>
        <taxon>Insecta</taxon>
        <taxon>Pterygota</taxon>
        <taxon>Neoptera</taxon>
        <taxon>Paraneoptera</taxon>
        <taxon>Psocodea</taxon>
        <taxon>Troctomorpha</taxon>
        <taxon>Phthiraptera</taxon>
        <taxon>Amblycera</taxon>
        <taxon>Menoponidae</taxon>
        <taxon>Menopon</taxon>
    </lineage>
</organism>
<evidence type="ECO:0000256" key="1">
    <source>
        <dbReference type="ARBA" id="ARBA00010857"/>
    </source>
</evidence>
<keyword evidence="2" id="KW-0677">Repeat</keyword>
<dbReference type="InterPro" id="IPR013763">
    <property type="entry name" value="Cyclin-like_dom"/>
</dbReference>
<dbReference type="InterPro" id="IPR036915">
    <property type="entry name" value="Cyclin-like_sf"/>
</dbReference>
<dbReference type="InterPro" id="IPR000812">
    <property type="entry name" value="TFIIB"/>
</dbReference>
<evidence type="ECO:0000256" key="3">
    <source>
        <dbReference type="ARBA" id="ARBA00023015"/>
    </source>
</evidence>
<keyword evidence="6" id="KW-0479">Metal-binding</keyword>
<keyword evidence="6" id="KW-0863">Zinc-finger</keyword>
<evidence type="ECO:0000313" key="8">
    <source>
        <dbReference type="EMBL" id="KAL0263923.1"/>
    </source>
</evidence>
<dbReference type="PRINTS" id="PR00685">
    <property type="entry name" value="TIFACTORIIB"/>
</dbReference>
<dbReference type="AlphaFoldDB" id="A0AAW2H6B3"/>
<proteinExistence type="inferred from homology"/>
<accession>A0AAW2H6B3</accession>
<dbReference type="PROSITE" id="PS51134">
    <property type="entry name" value="ZF_TFIIB"/>
    <property type="match status" value="1"/>
</dbReference>
<evidence type="ECO:0000256" key="5">
    <source>
        <dbReference type="ARBA" id="ARBA00031706"/>
    </source>
</evidence>
<protein>
    <recommendedName>
        <fullName evidence="5">General transcription factor TFIIB</fullName>
    </recommendedName>
</protein>
<dbReference type="PANTHER" id="PTHR11618:SF13">
    <property type="entry name" value="TRANSCRIPTION INITIATION FACTOR IIB"/>
    <property type="match status" value="1"/>
</dbReference>
<dbReference type="FunFam" id="1.10.472.170:FF:000001">
    <property type="entry name" value="Transcription initiation factor IIB"/>
    <property type="match status" value="1"/>
</dbReference>
<dbReference type="GO" id="GO:0006367">
    <property type="term" value="P:transcription initiation at RNA polymerase II promoter"/>
    <property type="evidence" value="ECO:0007669"/>
    <property type="project" value="TreeGrafter"/>
</dbReference>
<evidence type="ECO:0000256" key="2">
    <source>
        <dbReference type="ARBA" id="ARBA00022737"/>
    </source>
</evidence>
<dbReference type="Pfam" id="PF00382">
    <property type="entry name" value="TFIIB"/>
    <property type="match status" value="2"/>
</dbReference>
<gene>
    <name evidence="8" type="ORF">PYX00_011238</name>
</gene>
<evidence type="ECO:0000259" key="7">
    <source>
        <dbReference type="PROSITE" id="PS51134"/>
    </source>
</evidence>
<dbReference type="Gene3D" id="1.10.472.170">
    <property type="match status" value="1"/>
</dbReference>
<dbReference type="EMBL" id="JARGDH010000071">
    <property type="protein sequence ID" value="KAL0263923.1"/>
    <property type="molecule type" value="Genomic_DNA"/>
</dbReference>
<name>A0AAW2H6B3_9NEOP</name>
<dbReference type="InterPro" id="IPR013150">
    <property type="entry name" value="TFIIB_cyclin"/>
</dbReference>
<dbReference type="GO" id="GO:0008270">
    <property type="term" value="F:zinc ion binding"/>
    <property type="evidence" value="ECO:0007669"/>
    <property type="project" value="UniProtKB-KW"/>
</dbReference>
<keyword evidence="4" id="KW-0804">Transcription</keyword>
<dbReference type="GO" id="GO:0005634">
    <property type="term" value="C:nucleus"/>
    <property type="evidence" value="ECO:0007669"/>
    <property type="project" value="TreeGrafter"/>
</dbReference>
<dbReference type="SMART" id="SM00385">
    <property type="entry name" value="CYCLIN"/>
    <property type="match status" value="2"/>
</dbReference>
<keyword evidence="6" id="KW-0862">Zinc</keyword>
<dbReference type="InterPro" id="IPR013137">
    <property type="entry name" value="Znf_TFIIB"/>
</dbReference>